<keyword evidence="1" id="KW-0472">Membrane</keyword>
<evidence type="ECO:0000256" key="1">
    <source>
        <dbReference type="SAM" id="Phobius"/>
    </source>
</evidence>
<organism evidence="2 3">
    <name type="scientific">Candidatus Cellulosilyticum pullistercoris</name>
    <dbReference type="NCBI Taxonomy" id="2838521"/>
    <lineage>
        <taxon>Bacteria</taxon>
        <taxon>Bacillati</taxon>
        <taxon>Bacillota</taxon>
        <taxon>Clostridia</taxon>
        <taxon>Lachnospirales</taxon>
        <taxon>Cellulosilyticaceae</taxon>
        <taxon>Cellulosilyticum</taxon>
    </lineage>
</organism>
<comment type="caution">
    <text evidence="2">The sequence shown here is derived from an EMBL/GenBank/DDBJ whole genome shotgun (WGS) entry which is preliminary data.</text>
</comment>
<accession>A0A9E2NLX2</accession>
<protein>
    <submittedName>
        <fullName evidence="2">Stage V sporulation protein AB</fullName>
    </submittedName>
</protein>
<dbReference type="Proteomes" id="UP000824229">
    <property type="component" value="Unassembled WGS sequence"/>
</dbReference>
<keyword evidence="1" id="KW-0812">Transmembrane</keyword>
<dbReference type="AlphaFoldDB" id="A0A9E2NLX2"/>
<dbReference type="InterPro" id="IPR020144">
    <property type="entry name" value="SpoVAB"/>
</dbReference>
<sequence length="148" mass="16389">MMWEVCSVIIRIILGLGAGFVVSGGVVAFISIIGVIPLMAYRTKTVHAMMWYENAIIMGSILGSIFSMWHFRLPNIPILIVILLFAFGMFIGALIIALAEVLDVLPIINRRIKIRKGITLVVFALALGKLAGSLCYWIYPYFIEIITG</sequence>
<evidence type="ECO:0000313" key="3">
    <source>
        <dbReference type="Proteomes" id="UP000824229"/>
    </source>
</evidence>
<reference evidence="2" key="1">
    <citation type="journal article" date="2021" name="PeerJ">
        <title>Extensive microbial diversity within the chicken gut microbiome revealed by metagenomics and culture.</title>
        <authorList>
            <person name="Gilroy R."/>
            <person name="Ravi A."/>
            <person name="Getino M."/>
            <person name="Pursley I."/>
            <person name="Horton D.L."/>
            <person name="Alikhan N.F."/>
            <person name="Baker D."/>
            <person name="Gharbi K."/>
            <person name="Hall N."/>
            <person name="Watson M."/>
            <person name="Adriaenssens E.M."/>
            <person name="Foster-Nyarko E."/>
            <person name="Jarju S."/>
            <person name="Secka A."/>
            <person name="Antonio M."/>
            <person name="Oren A."/>
            <person name="Chaudhuri R.R."/>
            <person name="La Ragione R."/>
            <person name="Hildebrand F."/>
            <person name="Pallen M.J."/>
        </authorList>
    </citation>
    <scope>NUCLEOTIDE SEQUENCE</scope>
    <source>
        <strain evidence="2">B5-657</strain>
    </source>
</reference>
<name>A0A9E2NLX2_9FIRM</name>
<reference evidence="2" key="2">
    <citation type="submission" date="2021-04" db="EMBL/GenBank/DDBJ databases">
        <authorList>
            <person name="Gilroy R."/>
        </authorList>
    </citation>
    <scope>NUCLEOTIDE SEQUENCE</scope>
    <source>
        <strain evidence="2">B5-657</strain>
    </source>
</reference>
<feature type="transmembrane region" description="Helical" evidence="1">
    <location>
        <begin position="12"/>
        <end position="39"/>
    </location>
</feature>
<dbReference type="EMBL" id="JAHLFQ010000164">
    <property type="protein sequence ID" value="MBU3804544.1"/>
    <property type="molecule type" value="Genomic_DNA"/>
</dbReference>
<keyword evidence="1" id="KW-1133">Transmembrane helix</keyword>
<feature type="transmembrane region" description="Helical" evidence="1">
    <location>
        <begin position="117"/>
        <end position="139"/>
    </location>
</feature>
<feature type="transmembrane region" description="Helical" evidence="1">
    <location>
        <begin position="77"/>
        <end position="105"/>
    </location>
</feature>
<gene>
    <name evidence="2" type="ORF">H9872_07290</name>
</gene>
<feature type="transmembrane region" description="Helical" evidence="1">
    <location>
        <begin position="51"/>
        <end position="71"/>
    </location>
</feature>
<dbReference type="Pfam" id="PF13782">
    <property type="entry name" value="SpoVAB"/>
    <property type="match status" value="1"/>
</dbReference>
<evidence type="ECO:0000313" key="2">
    <source>
        <dbReference type="EMBL" id="MBU3804544.1"/>
    </source>
</evidence>
<proteinExistence type="predicted"/>